<dbReference type="Pfam" id="PF24138">
    <property type="entry name" value="TPR_TNPO3_IPO13_2nd"/>
    <property type="match status" value="1"/>
</dbReference>
<dbReference type="OrthoDB" id="784750at2759"/>
<dbReference type="InterPro" id="IPR013598">
    <property type="entry name" value="Exportin-1/Importin-b-like"/>
</dbReference>
<dbReference type="Proteomes" id="UP000729402">
    <property type="component" value="Unassembled WGS sequence"/>
</dbReference>
<dbReference type="PANTHER" id="PTHR12363:SF44">
    <property type="entry name" value="ARM REPEAT SUPERFAMILY PROTEIN"/>
    <property type="match status" value="1"/>
</dbReference>
<name>A0A8J5WJF1_ZIZPA</name>
<evidence type="ECO:0000313" key="2">
    <source>
        <dbReference type="EMBL" id="KAG8089958.1"/>
    </source>
</evidence>
<dbReference type="AlphaFoldDB" id="A0A8J5WJF1"/>
<dbReference type="PANTHER" id="PTHR12363">
    <property type="entry name" value="TRANSPORTIN 3 AND IMPORTIN 13"/>
    <property type="match status" value="1"/>
</dbReference>
<keyword evidence="3" id="KW-1185">Reference proteome</keyword>
<evidence type="ECO:0000313" key="3">
    <source>
        <dbReference type="Proteomes" id="UP000729402"/>
    </source>
</evidence>
<feature type="domain" description="Exportin-1/Importin-beta-like" evidence="1">
    <location>
        <begin position="4"/>
        <end position="80"/>
    </location>
</feature>
<accession>A0A8J5WJF1</accession>
<comment type="caution">
    <text evidence="2">The sequence shown here is derived from an EMBL/GenBank/DDBJ whole genome shotgun (WGS) entry which is preliminary data.</text>
</comment>
<dbReference type="EMBL" id="JAAALK010000081">
    <property type="protein sequence ID" value="KAG8089958.1"/>
    <property type="molecule type" value="Genomic_DNA"/>
</dbReference>
<sequence length="220" mass="24375">MAHAPAVLEFLVAQSENATAADGVPLDERNRRILRCLLTWVRVGCFSEMPAAALAAHPLLTFAFNSLQVPFSFDVAVEVMTELVNQYHDLSQFFLTKMSYIREALLLPALASRSEKIIAGLACLMCEVGHAAPDLVAEGSVEALTLADALLRCVAYSSEDWEIADSTLYFWCNLSYFILGSDTETDKRNAVQELFTPVFSSLFDALLFRAQVLSLSPWFH</sequence>
<proteinExistence type="predicted"/>
<dbReference type="InterPro" id="IPR057941">
    <property type="entry name" value="TPR_TNPO3_IPO13_2nd"/>
</dbReference>
<dbReference type="InterPro" id="IPR051345">
    <property type="entry name" value="Importin_beta-like_NTR"/>
</dbReference>
<evidence type="ECO:0000259" key="1">
    <source>
        <dbReference type="Pfam" id="PF08389"/>
    </source>
</evidence>
<protein>
    <recommendedName>
        <fullName evidence="1">Exportin-1/Importin-beta-like domain-containing protein</fullName>
    </recommendedName>
</protein>
<dbReference type="GO" id="GO:0006606">
    <property type="term" value="P:protein import into nucleus"/>
    <property type="evidence" value="ECO:0007669"/>
    <property type="project" value="TreeGrafter"/>
</dbReference>
<reference evidence="2" key="1">
    <citation type="journal article" date="2021" name="bioRxiv">
        <title>Whole Genome Assembly and Annotation of Northern Wild Rice, Zizania palustris L., Supports a Whole Genome Duplication in the Zizania Genus.</title>
        <authorList>
            <person name="Haas M."/>
            <person name="Kono T."/>
            <person name="Macchietto M."/>
            <person name="Millas R."/>
            <person name="McGilp L."/>
            <person name="Shao M."/>
            <person name="Duquette J."/>
            <person name="Hirsch C.N."/>
            <person name="Kimball J."/>
        </authorList>
    </citation>
    <scope>NUCLEOTIDE SEQUENCE</scope>
    <source>
        <tissue evidence="2">Fresh leaf tissue</tissue>
    </source>
</reference>
<organism evidence="2 3">
    <name type="scientific">Zizania palustris</name>
    <name type="common">Northern wild rice</name>
    <dbReference type="NCBI Taxonomy" id="103762"/>
    <lineage>
        <taxon>Eukaryota</taxon>
        <taxon>Viridiplantae</taxon>
        <taxon>Streptophyta</taxon>
        <taxon>Embryophyta</taxon>
        <taxon>Tracheophyta</taxon>
        <taxon>Spermatophyta</taxon>
        <taxon>Magnoliopsida</taxon>
        <taxon>Liliopsida</taxon>
        <taxon>Poales</taxon>
        <taxon>Poaceae</taxon>
        <taxon>BOP clade</taxon>
        <taxon>Oryzoideae</taxon>
        <taxon>Oryzeae</taxon>
        <taxon>Zizaniinae</taxon>
        <taxon>Zizania</taxon>
    </lineage>
</organism>
<dbReference type="Pfam" id="PF08389">
    <property type="entry name" value="Xpo1"/>
    <property type="match status" value="1"/>
</dbReference>
<reference evidence="2" key="2">
    <citation type="submission" date="2021-02" db="EMBL/GenBank/DDBJ databases">
        <authorList>
            <person name="Kimball J.A."/>
            <person name="Haas M.W."/>
            <person name="Macchietto M."/>
            <person name="Kono T."/>
            <person name="Duquette J."/>
            <person name="Shao M."/>
        </authorList>
    </citation>
    <scope>NUCLEOTIDE SEQUENCE</scope>
    <source>
        <tissue evidence="2">Fresh leaf tissue</tissue>
    </source>
</reference>
<dbReference type="GO" id="GO:0005737">
    <property type="term" value="C:cytoplasm"/>
    <property type="evidence" value="ECO:0007669"/>
    <property type="project" value="TreeGrafter"/>
</dbReference>
<gene>
    <name evidence="2" type="ORF">GUJ93_ZPchr0011g28385</name>
</gene>